<feature type="binding site" evidence="8">
    <location>
        <position position="169"/>
    </location>
    <ligand>
        <name>Fe cation</name>
        <dbReference type="ChEBI" id="CHEBI:24875"/>
        <label>1</label>
    </ligand>
</feature>
<feature type="binding site" evidence="8">
    <location>
        <position position="49"/>
    </location>
    <ligand>
        <name>Fe cation</name>
        <dbReference type="ChEBI" id="CHEBI:24875"/>
        <label>1</label>
    </ligand>
</feature>
<comment type="cofactor">
    <cofactor evidence="8">
        <name>Fe cation</name>
        <dbReference type="ChEBI" id="CHEBI:24875"/>
    </cofactor>
    <text evidence="8">Binds 2 iron ions per subunit.</text>
</comment>
<comment type="subcellular location">
    <subcellularLocation>
        <location evidence="8">Mitochondrion inner membrane</location>
        <topology evidence="8">Peripheral membrane protein</topology>
        <orientation evidence="8">Matrix side</orientation>
    </subcellularLocation>
</comment>
<gene>
    <name evidence="9" type="ORF">PACLA_8A021695</name>
</gene>
<evidence type="ECO:0000256" key="5">
    <source>
        <dbReference type="ARBA" id="ARBA00023004"/>
    </source>
</evidence>
<evidence type="ECO:0000256" key="2">
    <source>
        <dbReference type="ARBA" id="ARBA00022688"/>
    </source>
</evidence>
<evidence type="ECO:0000256" key="6">
    <source>
        <dbReference type="ARBA" id="ARBA00023033"/>
    </source>
</evidence>
<dbReference type="GO" id="GO:0010468">
    <property type="term" value="P:regulation of gene expression"/>
    <property type="evidence" value="ECO:0007669"/>
    <property type="project" value="TreeGrafter"/>
</dbReference>
<keyword evidence="8" id="KW-0496">Mitochondrion</keyword>
<evidence type="ECO:0000256" key="8">
    <source>
        <dbReference type="HAMAP-Rule" id="MF_03194"/>
    </source>
</evidence>
<evidence type="ECO:0000313" key="10">
    <source>
        <dbReference type="Proteomes" id="UP001152795"/>
    </source>
</evidence>
<keyword evidence="3 8" id="KW-0479">Metal-binding</keyword>
<comment type="subunit">
    <text evidence="8">Component of a multi-subunit COQ enzyme complex.</text>
</comment>
<evidence type="ECO:0000256" key="4">
    <source>
        <dbReference type="ARBA" id="ARBA00023002"/>
    </source>
</evidence>
<feature type="binding site" evidence="8">
    <location>
        <position position="169"/>
    </location>
    <ligand>
        <name>Fe cation</name>
        <dbReference type="ChEBI" id="CHEBI:24875"/>
        <label>2</label>
    </ligand>
</feature>
<dbReference type="GO" id="GO:0031314">
    <property type="term" value="C:extrinsic component of mitochondrial inner membrane"/>
    <property type="evidence" value="ECO:0007669"/>
    <property type="project" value="UniProtKB-UniRule"/>
</dbReference>
<reference evidence="9" key="1">
    <citation type="submission" date="2020-04" db="EMBL/GenBank/DDBJ databases">
        <authorList>
            <person name="Alioto T."/>
            <person name="Alioto T."/>
            <person name="Gomez Garrido J."/>
        </authorList>
    </citation>
    <scope>NUCLEOTIDE SEQUENCE</scope>
    <source>
        <strain evidence="9">A484AB</strain>
    </source>
</reference>
<evidence type="ECO:0000313" key="9">
    <source>
        <dbReference type="EMBL" id="CAB4004763.1"/>
    </source>
</evidence>
<dbReference type="HAMAP" id="MF_01658">
    <property type="entry name" value="COQ7"/>
    <property type="match status" value="1"/>
</dbReference>
<comment type="pathway">
    <text evidence="1 8">Cofactor biosynthesis; ubiquinone biosynthesis.</text>
</comment>
<keyword evidence="10" id="KW-1185">Reference proteome</keyword>
<dbReference type="Pfam" id="PF03232">
    <property type="entry name" value="COQ7"/>
    <property type="match status" value="1"/>
</dbReference>
<feature type="binding site" evidence="8">
    <location>
        <position position="79"/>
    </location>
    <ligand>
        <name>Fe cation</name>
        <dbReference type="ChEBI" id="CHEBI:24875"/>
        <label>1</label>
    </ligand>
</feature>
<evidence type="ECO:0000256" key="1">
    <source>
        <dbReference type="ARBA" id="ARBA00004749"/>
    </source>
</evidence>
<keyword evidence="8" id="KW-0999">Mitochondrion inner membrane</keyword>
<dbReference type="GO" id="GO:0006744">
    <property type="term" value="P:ubiquinone biosynthetic process"/>
    <property type="evidence" value="ECO:0007669"/>
    <property type="project" value="UniProtKB-UniRule"/>
</dbReference>
<evidence type="ECO:0000256" key="7">
    <source>
        <dbReference type="ARBA" id="ARBA00023136"/>
    </source>
</evidence>
<dbReference type="AlphaFoldDB" id="A0A6S7HMG8"/>
<dbReference type="GO" id="GO:0008682">
    <property type="term" value="F:3-demethoxyubiquinol 3-hydroxylase activity"/>
    <property type="evidence" value="ECO:0007669"/>
    <property type="project" value="UniProtKB-EC"/>
</dbReference>
<dbReference type="InterPro" id="IPR009078">
    <property type="entry name" value="Ferritin-like_SF"/>
</dbReference>
<dbReference type="GO" id="GO:0046872">
    <property type="term" value="F:metal ion binding"/>
    <property type="evidence" value="ECO:0007669"/>
    <property type="project" value="UniProtKB-KW"/>
</dbReference>
<dbReference type="OrthoDB" id="275371at2759"/>
<name>A0A6S7HMG8_PARCT</name>
<comment type="caution">
    <text evidence="9">The sequence shown here is derived from an EMBL/GenBank/DDBJ whole genome shotgun (WGS) entry which is preliminary data.</text>
</comment>
<accession>A0A6S7HMG8</accession>
<feature type="binding site" evidence="8">
    <location>
        <position position="131"/>
    </location>
    <ligand>
        <name>Fe cation</name>
        <dbReference type="ChEBI" id="CHEBI:24875"/>
        <label>2</label>
    </ligand>
</feature>
<dbReference type="InterPro" id="IPR011566">
    <property type="entry name" value="Ubq_synth_Coq7"/>
</dbReference>
<dbReference type="PANTHER" id="PTHR11237:SF4">
    <property type="entry name" value="5-DEMETHOXYUBIQUINONE HYDROXYLASE, MITOCHONDRIAL"/>
    <property type="match status" value="1"/>
</dbReference>
<dbReference type="UniPathway" id="UPA00232"/>
<dbReference type="PANTHER" id="PTHR11237">
    <property type="entry name" value="COENZYME Q10 BIOSYNTHESIS PROTEIN 7"/>
    <property type="match status" value="1"/>
</dbReference>
<dbReference type="CDD" id="cd01042">
    <property type="entry name" value="DMQH"/>
    <property type="match status" value="1"/>
</dbReference>
<feature type="binding site" evidence="8">
    <location>
        <position position="79"/>
    </location>
    <ligand>
        <name>Fe cation</name>
        <dbReference type="ChEBI" id="CHEBI:24875"/>
        <label>2</label>
    </ligand>
</feature>
<dbReference type="EMBL" id="CACRXK020004991">
    <property type="protein sequence ID" value="CAB4004763.1"/>
    <property type="molecule type" value="Genomic_DNA"/>
</dbReference>
<dbReference type="SUPFAM" id="SSF47240">
    <property type="entry name" value="Ferritin-like"/>
    <property type="match status" value="1"/>
</dbReference>
<keyword evidence="7 8" id="KW-0472">Membrane</keyword>
<keyword evidence="6 8" id="KW-0503">Monooxygenase</keyword>
<feature type="binding site" evidence="8">
    <location>
        <position position="82"/>
    </location>
    <ligand>
        <name>Fe cation</name>
        <dbReference type="ChEBI" id="CHEBI:24875"/>
        <label>1</label>
    </ligand>
</feature>
<protein>
    <recommendedName>
        <fullName evidence="8">5-demethoxyubiquinone hydroxylase, mitochondrial</fullName>
        <shortName evidence="8">DMQ hydroxylase</shortName>
        <ecNumber evidence="8">1.14.99.60</ecNumber>
    </recommendedName>
    <alternativeName>
        <fullName evidence="8">Ubiquinone biosynthesis monooxygenase COQ7</fullName>
    </alternativeName>
</protein>
<keyword evidence="5 8" id="KW-0408">Iron</keyword>
<dbReference type="GO" id="GO:0016709">
    <property type="term" value="F:oxidoreductase activity, acting on paired donors, with incorporation or reduction of molecular oxygen, NAD(P)H as one donor, and incorporation of one atom of oxygen"/>
    <property type="evidence" value="ECO:0007669"/>
    <property type="project" value="UniProtKB-UniRule"/>
</dbReference>
<dbReference type="GO" id="GO:2000377">
    <property type="term" value="P:regulation of reactive oxygen species metabolic process"/>
    <property type="evidence" value="ECO:0007669"/>
    <property type="project" value="TreeGrafter"/>
</dbReference>
<organism evidence="9 10">
    <name type="scientific">Paramuricea clavata</name>
    <name type="common">Red gorgonian</name>
    <name type="synonym">Violescent sea-whip</name>
    <dbReference type="NCBI Taxonomy" id="317549"/>
    <lineage>
        <taxon>Eukaryota</taxon>
        <taxon>Metazoa</taxon>
        <taxon>Cnidaria</taxon>
        <taxon>Anthozoa</taxon>
        <taxon>Octocorallia</taxon>
        <taxon>Malacalcyonacea</taxon>
        <taxon>Plexauridae</taxon>
        <taxon>Paramuricea</taxon>
    </lineage>
</organism>
<dbReference type="GO" id="GO:0008340">
    <property type="term" value="P:determination of adult lifespan"/>
    <property type="evidence" value="ECO:0007669"/>
    <property type="project" value="TreeGrafter"/>
</dbReference>
<comment type="catalytic activity">
    <reaction evidence="8">
        <text>a 5-methoxy-2-methyl-3-(all-trans-polyprenyl)benzene-1,4-diol + AH2 + O2 = a 3-demethylubiquinol + A + H2O</text>
        <dbReference type="Rhea" id="RHEA:50908"/>
        <dbReference type="Rhea" id="RHEA-COMP:10859"/>
        <dbReference type="Rhea" id="RHEA-COMP:10914"/>
        <dbReference type="ChEBI" id="CHEBI:13193"/>
        <dbReference type="ChEBI" id="CHEBI:15377"/>
        <dbReference type="ChEBI" id="CHEBI:15379"/>
        <dbReference type="ChEBI" id="CHEBI:17499"/>
        <dbReference type="ChEBI" id="CHEBI:84167"/>
        <dbReference type="ChEBI" id="CHEBI:84422"/>
        <dbReference type="EC" id="1.14.99.60"/>
    </reaction>
</comment>
<keyword evidence="4 8" id="KW-0560">Oxidoreductase</keyword>
<dbReference type="EC" id="1.14.99.60" evidence="8"/>
<proteinExistence type="inferred from homology"/>
<dbReference type="GO" id="GO:0005634">
    <property type="term" value="C:nucleus"/>
    <property type="evidence" value="ECO:0007669"/>
    <property type="project" value="TreeGrafter"/>
</dbReference>
<feature type="binding site" evidence="8">
    <location>
        <position position="172"/>
    </location>
    <ligand>
        <name>Fe cation</name>
        <dbReference type="ChEBI" id="CHEBI:24875"/>
        <label>2</label>
    </ligand>
</feature>
<dbReference type="Proteomes" id="UP001152795">
    <property type="component" value="Unassembled WGS sequence"/>
</dbReference>
<sequence length="208" mass="23558">MAISRSVIFQIFHRPSAISCRCLCTSSKRRLSRADPLIDKILRVDHAGEVGANRIYEGQMAVLGSSKSAPVIKEMWEQEKEHVKKFDELLPKYRVRPTALLPFWNVAGYVLGAGSALLGEKAAMACTVAVEEVIGEHYDNQLRELLEDPEHLDKHEELLDVITKFRDDELEHLETGLEHDAMQAPFYSTMKQVIQLGCRTAIWLAEKI</sequence>
<comment type="similarity">
    <text evidence="8">Belongs to the COQ7 family.</text>
</comment>
<keyword evidence="2 8" id="KW-0831">Ubiquinone biosynthesis</keyword>
<comment type="function">
    <text evidence="8">Catalyzes the hydroxylation of 2-polyprenyl-3-methyl-6-methoxy-1,4-benzoquinol (DMQH2) during ubiquinone biosynthesis. Has also a structural role in the COQ enzyme complex, stabilizing other COQ polypeptides. Involved in lifespan determination in a ubiquinone-independent manner.</text>
</comment>
<evidence type="ECO:0000256" key="3">
    <source>
        <dbReference type="ARBA" id="ARBA00022723"/>
    </source>
</evidence>